<organism evidence="2 3">
    <name type="scientific">Duganella rivi</name>
    <dbReference type="NCBI Taxonomy" id="2666083"/>
    <lineage>
        <taxon>Bacteria</taxon>
        <taxon>Pseudomonadati</taxon>
        <taxon>Pseudomonadota</taxon>
        <taxon>Betaproteobacteria</taxon>
        <taxon>Burkholderiales</taxon>
        <taxon>Oxalobacteraceae</taxon>
        <taxon>Telluria group</taxon>
        <taxon>Duganella</taxon>
    </lineage>
</organism>
<keyword evidence="3" id="KW-1185">Reference proteome</keyword>
<dbReference type="InterPro" id="IPR002686">
    <property type="entry name" value="Transposase_17"/>
</dbReference>
<evidence type="ECO:0000259" key="1">
    <source>
        <dbReference type="SMART" id="SM01321"/>
    </source>
</evidence>
<dbReference type="PANTHER" id="PTHR34322:SF2">
    <property type="entry name" value="TRANSPOSASE IS200-LIKE DOMAIN-CONTAINING PROTEIN"/>
    <property type="match status" value="1"/>
</dbReference>
<sequence length="283" mass="32560">MNRPLRIEYRGALYHVTARGDKQGRIYRSDNDRLIWLSMLGETCARFNFTVRAYCQMTNHYHLLLETVDGGLARGMRYLNGNYSQYFNRRHDRVGHVFQGRYKAILCQRDRYLLELSRYIELNPVRAGMTPQPATWPWSSHRAAIGLAGAPAWLRVNLVLAQFSSNQHQAQQAYREFVLAGINGPSPLREVKNQLMLGDEAFCDRLIGTNVQGDLAEIKRDQRAAITRPLPEYFTRHRSPAEAMARAYLSQGYSMPEIARFARVSVKTVSRAIQSFLNEQQMS</sequence>
<dbReference type="EMBL" id="WWCK01000004">
    <property type="protein sequence ID" value="MYM68115.1"/>
    <property type="molecule type" value="Genomic_DNA"/>
</dbReference>
<name>A0A7X4GR25_9BURK</name>
<reference evidence="2 3" key="1">
    <citation type="submission" date="2019-12" db="EMBL/GenBank/DDBJ databases">
        <title>Novel species isolated from a subtropical stream in China.</title>
        <authorList>
            <person name="Lu H."/>
        </authorList>
    </citation>
    <scope>NUCLEOTIDE SEQUENCE [LARGE SCALE GENOMIC DNA]</scope>
    <source>
        <strain evidence="2 3">FT55W</strain>
    </source>
</reference>
<accession>A0A7X4GR25</accession>
<gene>
    <name evidence="2" type="ORF">GTP45_14920</name>
</gene>
<dbReference type="SUPFAM" id="SSF143422">
    <property type="entry name" value="Transposase IS200-like"/>
    <property type="match status" value="1"/>
</dbReference>
<dbReference type="SMART" id="SM01321">
    <property type="entry name" value="Y1_Tnp"/>
    <property type="match status" value="1"/>
</dbReference>
<dbReference type="PANTHER" id="PTHR34322">
    <property type="entry name" value="TRANSPOSASE, Y1_TNP DOMAIN-CONTAINING"/>
    <property type="match status" value="1"/>
</dbReference>
<comment type="caution">
    <text evidence="2">The sequence shown here is derived from an EMBL/GenBank/DDBJ whole genome shotgun (WGS) entry which is preliminary data.</text>
</comment>
<dbReference type="AlphaFoldDB" id="A0A7X4GR25"/>
<dbReference type="Proteomes" id="UP000450012">
    <property type="component" value="Unassembled WGS sequence"/>
</dbReference>
<evidence type="ECO:0000313" key="3">
    <source>
        <dbReference type="Proteomes" id="UP000450012"/>
    </source>
</evidence>
<dbReference type="GO" id="GO:0003677">
    <property type="term" value="F:DNA binding"/>
    <property type="evidence" value="ECO:0007669"/>
    <property type="project" value="InterPro"/>
</dbReference>
<dbReference type="Pfam" id="PF01797">
    <property type="entry name" value="Y1_Tnp"/>
    <property type="match status" value="1"/>
</dbReference>
<dbReference type="GO" id="GO:0004803">
    <property type="term" value="F:transposase activity"/>
    <property type="evidence" value="ECO:0007669"/>
    <property type="project" value="InterPro"/>
</dbReference>
<dbReference type="Gene3D" id="3.30.70.1290">
    <property type="entry name" value="Transposase IS200-like"/>
    <property type="match status" value="1"/>
</dbReference>
<dbReference type="InterPro" id="IPR036515">
    <property type="entry name" value="Transposase_17_sf"/>
</dbReference>
<proteinExistence type="predicted"/>
<evidence type="ECO:0000313" key="2">
    <source>
        <dbReference type="EMBL" id="MYM68115.1"/>
    </source>
</evidence>
<dbReference type="GO" id="GO:0006313">
    <property type="term" value="P:DNA transposition"/>
    <property type="evidence" value="ECO:0007669"/>
    <property type="project" value="InterPro"/>
</dbReference>
<feature type="domain" description="Transposase IS200-like" evidence="1">
    <location>
        <begin position="9"/>
        <end position="123"/>
    </location>
</feature>
<protein>
    <submittedName>
        <fullName evidence="2">Addiction module toxin RelE</fullName>
    </submittedName>
</protein>
<dbReference type="RefSeq" id="WP_161014648.1">
    <property type="nucleotide sequence ID" value="NZ_WWCK01000004.1"/>
</dbReference>